<feature type="region of interest" description="Disordered" evidence="1">
    <location>
        <begin position="386"/>
        <end position="417"/>
    </location>
</feature>
<accession>A0A1H0MGU8</accession>
<reference evidence="3" key="1">
    <citation type="submission" date="2016-10" db="EMBL/GenBank/DDBJ databases">
        <authorList>
            <person name="Varghese N."/>
            <person name="Submissions S."/>
        </authorList>
    </citation>
    <scope>NUCLEOTIDE SEQUENCE [LARGE SCALE GENOMIC DNA]</scope>
    <source>
        <strain evidence="3">DSM 22329</strain>
    </source>
</reference>
<dbReference type="AlphaFoldDB" id="A0A1H0MGU8"/>
<dbReference type="EMBL" id="LT629711">
    <property type="protein sequence ID" value="SDO79659.1"/>
    <property type="molecule type" value="Genomic_DNA"/>
</dbReference>
<sequence>MTVLRPLSGHADTVRALAVRLHRQGELLLSLAETVRGLAGAEVSWHGPAAAAFATRARPAATLLVAVGRRHAVSAVALRGFADSLDSAQRVAEAAAAEHEVALPRAIALGTARVEAEACADPAQRAAAAGLHHREVVELERAQGAERRHTAAWRAFEDADRRCAAVLRALLEDGLSDSRAYDTLTGLSRAAGGIESAAGAVGLIPAPPAKALGAVAGAAGAVTVLADATVRVAYGDGDWGSIGLAAAAASTGGAAKVLKRGALATNPAAAAAATRGERRLRRLRVADRLKLGVSGELRRAPREGGPRRELVAGPRRGSGSPAASARWLAEQARARAEHAVRVRWLDDLAVATRDPARSRTMLVTGWGVEGSATVLGGGAAWREHRLERQQSAADDRRDQRLVGDRDGAGERRSARPR</sequence>
<protein>
    <submittedName>
        <fullName evidence="2">Uncharacterized protein</fullName>
    </submittedName>
</protein>
<evidence type="ECO:0000313" key="3">
    <source>
        <dbReference type="Proteomes" id="UP000199077"/>
    </source>
</evidence>
<dbReference type="OrthoDB" id="4862507at2"/>
<organism evidence="2 3">
    <name type="scientific">Pedococcus dokdonensis</name>
    <dbReference type="NCBI Taxonomy" id="443156"/>
    <lineage>
        <taxon>Bacteria</taxon>
        <taxon>Bacillati</taxon>
        <taxon>Actinomycetota</taxon>
        <taxon>Actinomycetes</taxon>
        <taxon>Micrococcales</taxon>
        <taxon>Intrasporangiaceae</taxon>
        <taxon>Pedococcus</taxon>
    </lineage>
</organism>
<feature type="region of interest" description="Disordered" evidence="1">
    <location>
        <begin position="296"/>
        <end position="322"/>
    </location>
</feature>
<evidence type="ECO:0000256" key="1">
    <source>
        <dbReference type="SAM" id="MobiDB-lite"/>
    </source>
</evidence>
<dbReference type="RefSeq" id="WP_091781285.1">
    <property type="nucleotide sequence ID" value="NZ_LT629711.1"/>
</dbReference>
<evidence type="ECO:0000313" key="2">
    <source>
        <dbReference type="EMBL" id="SDO79659.1"/>
    </source>
</evidence>
<feature type="compositionally biased region" description="Basic and acidic residues" evidence="1">
    <location>
        <begin position="296"/>
        <end position="310"/>
    </location>
</feature>
<proteinExistence type="predicted"/>
<dbReference type="Proteomes" id="UP000199077">
    <property type="component" value="Chromosome I"/>
</dbReference>
<keyword evidence="3" id="KW-1185">Reference proteome</keyword>
<name>A0A1H0MGU8_9MICO</name>
<gene>
    <name evidence="2" type="ORF">SAMN04489867_0609</name>
</gene>
<dbReference type="STRING" id="443156.SAMN04489867_0609"/>